<dbReference type="EMBL" id="KV454495">
    <property type="protein sequence ID" value="ODV58103.1"/>
    <property type="molecule type" value="Genomic_DNA"/>
</dbReference>
<dbReference type="GeneID" id="30967805"/>
<dbReference type="RefSeq" id="XP_020044410.1">
    <property type="nucleotide sequence ID" value="XM_020194169.1"/>
</dbReference>
<dbReference type="GO" id="GO:0030276">
    <property type="term" value="F:clathrin binding"/>
    <property type="evidence" value="ECO:0007669"/>
    <property type="project" value="EnsemblFungi"/>
</dbReference>
<dbReference type="STRING" id="1344418.A0A1D2V9H2"/>
<name>A0A1D2V9H2_9ASCO</name>
<dbReference type="Pfam" id="PF01602">
    <property type="entry name" value="Adaptin_N"/>
    <property type="match status" value="1"/>
</dbReference>
<evidence type="ECO:0000256" key="10">
    <source>
        <dbReference type="SAM" id="MobiDB-lite"/>
    </source>
</evidence>
<protein>
    <recommendedName>
        <fullName evidence="9">AP-1 complex subunit gamma</fullName>
    </recommendedName>
</protein>
<dbReference type="SUPFAM" id="SSF49348">
    <property type="entry name" value="Clathrin adaptor appendage domain"/>
    <property type="match status" value="1"/>
</dbReference>
<feature type="region of interest" description="Disordered" evidence="10">
    <location>
        <begin position="323"/>
        <end position="348"/>
    </location>
</feature>
<dbReference type="OrthoDB" id="28053at2759"/>
<keyword evidence="6 9" id="KW-0333">Golgi apparatus</keyword>
<feature type="domain" description="GAE" evidence="11">
    <location>
        <begin position="874"/>
        <end position="987"/>
    </location>
</feature>
<keyword evidence="4 9" id="KW-0813">Transport</keyword>
<evidence type="ECO:0000256" key="6">
    <source>
        <dbReference type="ARBA" id="ARBA00023034"/>
    </source>
</evidence>
<evidence type="ECO:0000313" key="12">
    <source>
        <dbReference type="EMBL" id="ODV58103.1"/>
    </source>
</evidence>
<keyword evidence="8 9" id="KW-0968">Cytoplasmic vesicle</keyword>
<dbReference type="FunCoup" id="A0A1D2V9H2">
    <property type="interactions" value="671"/>
</dbReference>
<evidence type="ECO:0000256" key="7">
    <source>
        <dbReference type="ARBA" id="ARBA00023136"/>
    </source>
</evidence>
<organism evidence="12 13">
    <name type="scientific">Ascoidea rubescens DSM 1968</name>
    <dbReference type="NCBI Taxonomy" id="1344418"/>
    <lineage>
        <taxon>Eukaryota</taxon>
        <taxon>Fungi</taxon>
        <taxon>Dikarya</taxon>
        <taxon>Ascomycota</taxon>
        <taxon>Saccharomycotina</taxon>
        <taxon>Saccharomycetes</taxon>
        <taxon>Ascoideaceae</taxon>
        <taxon>Ascoidea</taxon>
    </lineage>
</organism>
<dbReference type="PANTHER" id="PTHR22780">
    <property type="entry name" value="ADAPTIN, ALPHA/GAMMA/EPSILON"/>
    <property type="match status" value="1"/>
</dbReference>
<dbReference type="SUPFAM" id="SSF48371">
    <property type="entry name" value="ARM repeat"/>
    <property type="match status" value="1"/>
</dbReference>
<evidence type="ECO:0000256" key="9">
    <source>
        <dbReference type="PIRNR" id="PIRNR037094"/>
    </source>
</evidence>
<dbReference type="SMART" id="SM00809">
    <property type="entry name" value="Alpha_adaptinC2"/>
    <property type="match status" value="1"/>
</dbReference>
<dbReference type="GO" id="GO:0030121">
    <property type="term" value="C:AP-1 adaptor complex"/>
    <property type="evidence" value="ECO:0007669"/>
    <property type="project" value="EnsemblFungi"/>
</dbReference>
<evidence type="ECO:0000256" key="1">
    <source>
        <dbReference type="ARBA" id="ARBA00004156"/>
    </source>
</evidence>
<evidence type="ECO:0000256" key="5">
    <source>
        <dbReference type="ARBA" id="ARBA00022927"/>
    </source>
</evidence>
<dbReference type="PIRSF" id="PIRSF037094">
    <property type="entry name" value="AP1_complex_gamma"/>
    <property type="match status" value="1"/>
</dbReference>
<dbReference type="GO" id="GO:0005829">
    <property type="term" value="C:cytosol"/>
    <property type="evidence" value="ECO:0007669"/>
    <property type="project" value="GOC"/>
</dbReference>
<evidence type="ECO:0000256" key="8">
    <source>
        <dbReference type="ARBA" id="ARBA00023329"/>
    </source>
</evidence>
<dbReference type="InterPro" id="IPR017107">
    <property type="entry name" value="AP1_complex_gsu"/>
</dbReference>
<dbReference type="InterPro" id="IPR008153">
    <property type="entry name" value="GAE_dom"/>
</dbReference>
<comment type="similarity">
    <text evidence="3 9">Belongs to the adaptor complexes large subunit family.</text>
</comment>
<evidence type="ECO:0000256" key="2">
    <source>
        <dbReference type="ARBA" id="ARBA00004555"/>
    </source>
</evidence>
<dbReference type="Gene3D" id="1.25.10.10">
    <property type="entry name" value="Leucine-rich Repeat Variant"/>
    <property type="match status" value="1"/>
</dbReference>
<dbReference type="InterPro" id="IPR011989">
    <property type="entry name" value="ARM-like"/>
</dbReference>
<proteinExistence type="inferred from homology"/>
<dbReference type="GO" id="GO:0006896">
    <property type="term" value="P:Golgi to vacuole transport"/>
    <property type="evidence" value="ECO:0007669"/>
    <property type="project" value="EnsemblFungi"/>
</dbReference>
<feature type="compositionally biased region" description="Low complexity" evidence="10">
    <location>
        <begin position="323"/>
        <end position="337"/>
    </location>
</feature>
<dbReference type="InterPro" id="IPR002553">
    <property type="entry name" value="Clathrin/coatomer_adapt-like_N"/>
</dbReference>
<dbReference type="PROSITE" id="PS50180">
    <property type="entry name" value="GAE"/>
    <property type="match status" value="1"/>
</dbReference>
<dbReference type="InterPro" id="IPR050840">
    <property type="entry name" value="Adaptor_Complx_Large_Subunit"/>
</dbReference>
<evidence type="ECO:0000256" key="3">
    <source>
        <dbReference type="ARBA" id="ARBA00006613"/>
    </source>
</evidence>
<dbReference type="InterPro" id="IPR008152">
    <property type="entry name" value="Clathrin_a/b/g-adaptin_app_Ig"/>
</dbReference>
<keyword evidence="13" id="KW-1185">Reference proteome</keyword>
<reference evidence="13" key="1">
    <citation type="submission" date="2016-05" db="EMBL/GenBank/DDBJ databases">
        <title>Comparative genomics of biotechnologically important yeasts.</title>
        <authorList>
            <consortium name="DOE Joint Genome Institute"/>
            <person name="Riley R."/>
            <person name="Haridas S."/>
            <person name="Wolfe K.H."/>
            <person name="Lopes M.R."/>
            <person name="Hittinger C.T."/>
            <person name="Goker M."/>
            <person name="Salamov A."/>
            <person name="Wisecaver J."/>
            <person name="Long T.M."/>
            <person name="Aerts A.L."/>
            <person name="Barry K."/>
            <person name="Choi C."/>
            <person name="Clum A."/>
            <person name="Coughlan A.Y."/>
            <person name="Deshpande S."/>
            <person name="Douglass A.P."/>
            <person name="Hanson S.J."/>
            <person name="Klenk H.-P."/>
            <person name="Labutti K."/>
            <person name="Lapidus A."/>
            <person name="Lindquist E."/>
            <person name="Lipzen A."/>
            <person name="Meier-Kolthoff J.P."/>
            <person name="Ohm R.A."/>
            <person name="Otillar R.P."/>
            <person name="Pangilinan J."/>
            <person name="Peng Y."/>
            <person name="Rokas A."/>
            <person name="Rosa C.A."/>
            <person name="Scheuner C."/>
            <person name="Sibirny A.A."/>
            <person name="Slot J.C."/>
            <person name="Stielow J.B."/>
            <person name="Sun H."/>
            <person name="Kurtzman C.P."/>
            <person name="Blackwell M."/>
            <person name="Grigoriev I.V."/>
            <person name="Jeffries T.W."/>
        </authorList>
    </citation>
    <scope>NUCLEOTIDE SEQUENCE [LARGE SCALE GENOMIC DNA]</scope>
    <source>
        <strain evidence="13">DSM 1968</strain>
    </source>
</reference>
<dbReference type="GO" id="GO:0006886">
    <property type="term" value="P:intracellular protein transport"/>
    <property type="evidence" value="ECO:0007669"/>
    <property type="project" value="UniProtKB-UniRule"/>
</dbReference>
<keyword evidence="7 9" id="KW-0472">Membrane</keyword>
<sequence>MGSLKVFIKNVRYAKTIADERATIRKESAAIRTSFKNVNLSNNKRRENIAKLLYLYILGEKTHFGQIECIKLLASPNFIDKRLGYLATMLLLDENQEILTLLTNSLNMDLHHPNQFIVSLALSTVGNIASYDLSNDIYQDVLNILNINNYYLKKKAILVTSKLIEKNPDLIEIFYEKLPTITNINERNHSILLTSCQLIKTFYFFGDNDIKLDLYQNYLPKLIVILKNLSSFGYNPEYDVLGISDPFLQVSLLKTITLLITTPTSIISLLKIPNPDVFTTRNNDSFNDLLTQIGSNIEFGKNSANLILYEVVKCIFKLNSSTSTNSSLSLESNNNKNKNNKNKNKNTRTSNSLKILGINLLGKFLTLKDNNIKYISLNTLLTVVKLEPKTVQRHQAIIVNCLMDNDISIKRRALELIFEILNENNIRLLIKELIKFLESLIIDENGNNTSVSKNMNEFNSFTYNLSSNNINSFNINNSSFLNSLDSNSSNVASPSNQTSTSSSLNNLDLKFFITNKLMIILRNYSPNLKFFFKYLIIILNLNGNYITNDILSFILSVISNIANNKSVNIGTSNSIDFDSSSENNQLLIKDALNQIFNLSYENIYNNGLNLINIWCLGEFSELILNSSFTVKNKYLRNKNSSTIIDQSVILDYLNRIISDVDNSLIKSYLLTCLLKLSKTIDVSSLNELTDLFDHNININLQIKSIEFKELINIQDLSIKDGILERIPAPNINDIGLVSLSNTSDIDFSIGKNGQGKNKKDALSAGSATTTDNLLLDLMDDGTTTETQTQPIASNVDLLSDIFGSTPVSDTQEKVPSSNNNILDLFGNSSPISKPNNLNAFNLNSLDIKTQSFGIDPQTPANTKTGTNSALAILSNKSIKEIYSNDDIIMKLLSKNIGGGQANLEVYFINKPSSSSEISNINLLFAVAKSQKLVMGQINTLTIDVNEFLKQDLKVNGKVGSKLKLRIKFSYQIGGRTVNGMFDYNKGETL</sequence>
<dbReference type="InParanoid" id="A0A1D2V9H2"/>
<dbReference type="InterPro" id="IPR016024">
    <property type="entry name" value="ARM-type_fold"/>
</dbReference>
<dbReference type="Gene3D" id="2.60.40.1230">
    <property type="match status" value="1"/>
</dbReference>
<dbReference type="Pfam" id="PF02883">
    <property type="entry name" value="Alpha_adaptinC2"/>
    <property type="match status" value="1"/>
</dbReference>
<dbReference type="InterPro" id="IPR013041">
    <property type="entry name" value="Clathrin_app_Ig-like_sf"/>
</dbReference>
<gene>
    <name evidence="12" type="ORF">ASCRUDRAFT_78212</name>
</gene>
<dbReference type="Proteomes" id="UP000095038">
    <property type="component" value="Unassembled WGS sequence"/>
</dbReference>
<evidence type="ECO:0000256" key="4">
    <source>
        <dbReference type="ARBA" id="ARBA00022448"/>
    </source>
</evidence>
<dbReference type="AlphaFoldDB" id="A0A1D2V9H2"/>
<accession>A0A1D2V9H2</accession>
<comment type="subcellular location">
    <subcellularLocation>
        <location evidence="1">Cytoplasmic vesicle membrane</location>
    </subcellularLocation>
    <subcellularLocation>
        <location evidence="2">Golgi apparatus</location>
    </subcellularLocation>
</comment>
<evidence type="ECO:0000259" key="11">
    <source>
        <dbReference type="PROSITE" id="PS50180"/>
    </source>
</evidence>
<keyword evidence="5 9" id="KW-0653">Protein transport</keyword>
<evidence type="ECO:0000313" key="13">
    <source>
        <dbReference type="Proteomes" id="UP000095038"/>
    </source>
</evidence>
<dbReference type="GO" id="GO:0048203">
    <property type="term" value="P:vesicle targeting, trans-Golgi to endosome"/>
    <property type="evidence" value="ECO:0007669"/>
    <property type="project" value="EnsemblFungi"/>
</dbReference>